<dbReference type="PANTHER" id="PTHR46796">
    <property type="entry name" value="HTH-TYPE TRANSCRIPTIONAL ACTIVATOR RHAS-RELATED"/>
    <property type="match status" value="1"/>
</dbReference>
<organism evidence="5 6">
    <name type="scientific">Chryseolinea soli</name>
    <dbReference type="NCBI Taxonomy" id="2321403"/>
    <lineage>
        <taxon>Bacteria</taxon>
        <taxon>Pseudomonadati</taxon>
        <taxon>Bacteroidota</taxon>
        <taxon>Cytophagia</taxon>
        <taxon>Cytophagales</taxon>
        <taxon>Fulvivirgaceae</taxon>
        <taxon>Chryseolinea</taxon>
    </lineage>
</organism>
<dbReference type="Proteomes" id="UP000266183">
    <property type="component" value="Chromosome"/>
</dbReference>
<gene>
    <name evidence="5" type="ORF">D4L85_02895</name>
</gene>
<keyword evidence="2" id="KW-0238">DNA-binding</keyword>
<feature type="domain" description="HTH araC/xylS-type" evidence="4">
    <location>
        <begin position="153"/>
        <end position="253"/>
    </location>
</feature>
<sequence length="257" mass="29207">MKVEKYIPSPALRPYIKAFMIVASDGGMENRILPSTSMVMAFRLAGDITIAEQDSTAPLPSSIITGLRKTPRLVRYEKGAATLLVIFEEGGASAWFRESLHEWFGASVDLEDIVRRDRLRDLEEQLMEAVSNRRRIALLEQFLLSTKRETPHDPLVLHAVQTIQQAKGDIRIATLMDTLPISRDPFEKRFRKIVGTSPKHFSSLVRLRALIDNYSTHKSLTYAGHAAGYFDQAHFIKDFKVFTGLTPHDFFKVPPHW</sequence>
<dbReference type="InterPro" id="IPR050204">
    <property type="entry name" value="AraC_XylS_family_regulators"/>
</dbReference>
<reference evidence="6" key="1">
    <citation type="submission" date="2018-09" db="EMBL/GenBank/DDBJ databases">
        <title>Chryseolinea sp. KIS68-18 isolated from soil.</title>
        <authorList>
            <person name="Weon H.-Y."/>
            <person name="Kwon S.-W."/>
            <person name="Lee S.A."/>
        </authorList>
    </citation>
    <scope>NUCLEOTIDE SEQUENCE [LARGE SCALE GENOMIC DNA]</scope>
    <source>
        <strain evidence="6">KIS68-18</strain>
    </source>
</reference>
<keyword evidence="6" id="KW-1185">Reference proteome</keyword>
<protein>
    <submittedName>
        <fullName evidence="5">Helix-turn-helix domain-containing protein</fullName>
    </submittedName>
</protein>
<accession>A0A385SWY8</accession>
<dbReference type="AlphaFoldDB" id="A0A385SWY8"/>
<name>A0A385SWY8_9BACT</name>
<dbReference type="Gene3D" id="1.10.10.60">
    <property type="entry name" value="Homeodomain-like"/>
    <property type="match status" value="1"/>
</dbReference>
<dbReference type="KEGG" id="chk:D4L85_02895"/>
<keyword evidence="1" id="KW-0805">Transcription regulation</keyword>
<dbReference type="InterPro" id="IPR046532">
    <property type="entry name" value="DUF6597"/>
</dbReference>
<dbReference type="RefSeq" id="WP_119758630.1">
    <property type="nucleotide sequence ID" value="NZ_CP032382.1"/>
</dbReference>
<evidence type="ECO:0000256" key="3">
    <source>
        <dbReference type="ARBA" id="ARBA00023163"/>
    </source>
</evidence>
<keyword evidence="3" id="KW-0804">Transcription</keyword>
<dbReference type="PROSITE" id="PS01124">
    <property type="entry name" value="HTH_ARAC_FAMILY_2"/>
    <property type="match status" value="1"/>
</dbReference>
<dbReference type="InterPro" id="IPR018060">
    <property type="entry name" value="HTH_AraC"/>
</dbReference>
<dbReference type="PANTHER" id="PTHR46796:SF13">
    <property type="entry name" value="HTH-TYPE TRANSCRIPTIONAL ACTIVATOR RHAS"/>
    <property type="match status" value="1"/>
</dbReference>
<dbReference type="EMBL" id="CP032382">
    <property type="protein sequence ID" value="AYB35382.1"/>
    <property type="molecule type" value="Genomic_DNA"/>
</dbReference>
<evidence type="ECO:0000313" key="5">
    <source>
        <dbReference type="EMBL" id="AYB35382.1"/>
    </source>
</evidence>
<evidence type="ECO:0000313" key="6">
    <source>
        <dbReference type="Proteomes" id="UP000266183"/>
    </source>
</evidence>
<dbReference type="GO" id="GO:0043565">
    <property type="term" value="F:sequence-specific DNA binding"/>
    <property type="evidence" value="ECO:0007669"/>
    <property type="project" value="InterPro"/>
</dbReference>
<proteinExistence type="predicted"/>
<evidence type="ECO:0000259" key="4">
    <source>
        <dbReference type="PROSITE" id="PS01124"/>
    </source>
</evidence>
<dbReference type="Pfam" id="PF20240">
    <property type="entry name" value="DUF6597"/>
    <property type="match status" value="1"/>
</dbReference>
<dbReference type="SMART" id="SM00342">
    <property type="entry name" value="HTH_ARAC"/>
    <property type="match status" value="1"/>
</dbReference>
<dbReference type="Pfam" id="PF12833">
    <property type="entry name" value="HTH_18"/>
    <property type="match status" value="1"/>
</dbReference>
<evidence type="ECO:0000256" key="2">
    <source>
        <dbReference type="ARBA" id="ARBA00023125"/>
    </source>
</evidence>
<dbReference type="OrthoDB" id="635259at2"/>
<evidence type="ECO:0000256" key="1">
    <source>
        <dbReference type="ARBA" id="ARBA00023015"/>
    </source>
</evidence>
<dbReference type="GO" id="GO:0003700">
    <property type="term" value="F:DNA-binding transcription factor activity"/>
    <property type="evidence" value="ECO:0007669"/>
    <property type="project" value="InterPro"/>
</dbReference>